<dbReference type="AlphaFoldDB" id="W8UD91"/>
<dbReference type="HOGENOM" id="CLU_3404026_0_0_6"/>
<gene>
    <name evidence="1" type="ORF">KPNJ2_01129</name>
</gene>
<dbReference type="KEGG" id="kps:KPNJ2_01129"/>
<accession>W8UD91</accession>
<evidence type="ECO:0000313" key="1">
    <source>
        <dbReference type="EMBL" id="AHM77909.1"/>
    </source>
</evidence>
<name>W8UD91_KLEPN</name>
<protein>
    <submittedName>
        <fullName evidence="1">Uncharacterized protein</fullName>
    </submittedName>
</protein>
<reference evidence="1 2" key="1">
    <citation type="journal article" date="2014" name="Proc. Natl. Acad. Sci. U.S.A.">
        <title>Molecular dissection of the evolution of carbapenem-resistant multilocus sequence type 258 Klebsiella pneumoniae.</title>
        <authorList>
            <person name="Deleo F.R."/>
            <person name="Chen L."/>
            <person name="Porcella S.F."/>
            <person name="Martens C.A."/>
            <person name="Kobayashi S.D."/>
            <person name="Porter A.R."/>
            <person name="Chavda K.D."/>
            <person name="Jacobs M.R."/>
            <person name="Mathema B."/>
            <person name="Olsen R.J."/>
            <person name="Bonomo R.A."/>
            <person name="Musser J.M."/>
            <person name="Kreiswirth B.N."/>
        </authorList>
    </citation>
    <scope>NUCLEOTIDE SEQUENCE [LARGE SCALE GENOMIC DNA]</scope>
    <source>
        <strain evidence="1">30684/NJST258_2</strain>
    </source>
</reference>
<organism evidence="1 2">
    <name type="scientific">Klebsiella pneumoniae 30684/NJST258_2</name>
    <dbReference type="NCBI Taxonomy" id="1420013"/>
    <lineage>
        <taxon>Bacteria</taxon>
        <taxon>Pseudomonadati</taxon>
        <taxon>Pseudomonadota</taxon>
        <taxon>Gammaproteobacteria</taxon>
        <taxon>Enterobacterales</taxon>
        <taxon>Enterobacteriaceae</taxon>
        <taxon>Klebsiella/Raoultella group</taxon>
        <taxon>Klebsiella</taxon>
        <taxon>Klebsiella pneumoniae complex</taxon>
    </lineage>
</organism>
<dbReference type="Proteomes" id="UP000019586">
    <property type="component" value="Chromosome"/>
</dbReference>
<proteinExistence type="predicted"/>
<dbReference type="EMBL" id="CP006918">
    <property type="protein sequence ID" value="AHM77909.1"/>
    <property type="molecule type" value="Genomic_DNA"/>
</dbReference>
<evidence type="ECO:0000313" key="2">
    <source>
        <dbReference type="Proteomes" id="UP000019586"/>
    </source>
</evidence>
<sequence>MYLSGPIITEKISKKTVIKRISCYAIVFIH</sequence>